<reference evidence="3 4" key="1">
    <citation type="journal article" date="2019" name="Microorganisms">
        <title>Genome Insights into the Novel Species Microvirga brassicacearum, a Rapeseed Endophyte with Biotechnological Potential.</title>
        <authorList>
            <person name="Jimenez-Gomez A."/>
            <person name="Saati-Santamaria Z."/>
            <person name="Igual J.M."/>
            <person name="Rivas R."/>
            <person name="Mateos P.F."/>
            <person name="Garcia-Fraile P."/>
        </authorList>
    </citation>
    <scope>NUCLEOTIDE SEQUENCE [LARGE SCALE GENOMIC DNA]</scope>
    <source>
        <strain evidence="3 4">CDVBN77</strain>
    </source>
</reference>
<organism evidence="3 4">
    <name type="scientific">Microvirga brassicacearum</name>
    <dbReference type="NCBI Taxonomy" id="2580413"/>
    <lineage>
        <taxon>Bacteria</taxon>
        <taxon>Pseudomonadati</taxon>
        <taxon>Pseudomonadota</taxon>
        <taxon>Alphaproteobacteria</taxon>
        <taxon>Hyphomicrobiales</taxon>
        <taxon>Methylobacteriaceae</taxon>
        <taxon>Microvirga</taxon>
    </lineage>
</organism>
<comment type="similarity">
    <text evidence="1">Belongs to the protein-tyrosine phosphatase family.</text>
</comment>
<dbReference type="InterPro" id="IPR029021">
    <property type="entry name" value="Prot-tyrosine_phosphatase-like"/>
</dbReference>
<dbReference type="Gene3D" id="3.90.190.10">
    <property type="entry name" value="Protein tyrosine phosphatase superfamily"/>
    <property type="match status" value="1"/>
</dbReference>
<dbReference type="SUPFAM" id="SSF52799">
    <property type="entry name" value="(Phosphotyrosine protein) phosphatases II"/>
    <property type="match status" value="1"/>
</dbReference>
<evidence type="ECO:0000313" key="3">
    <source>
        <dbReference type="EMBL" id="KAB0268027.1"/>
    </source>
</evidence>
<dbReference type="InterPro" id="IPR016130">
    <property type="entry name" value="Tyr_Pase_AS"/>
</dbReference>
<dbReference type="GO" id="GO:0004721">
    <property type="term" value="F:phosphoprotein phosphatase activity"/>
    <property type="evidence" value="ECO:0007669"/>
    <property type="project" value="InterPro"/>
</dbReference>
<gene>
    <name evidence="3" type="ORF">FEZ63_06575</name>
</gene>
<dbReference type="PROSITE" id="PS00383">
    <property type="entry name" value="TYR_PHOSPHATASE_1"/>
    <property type="match status" value="1"/>
</dbReference>
<evidence type="ECO:0000313" key="4">
    <source>
        <dbReference type="Proteomes" id="UP000325684"/>
    </source>
</evidence>
<keyword evidence="4" id="KW-1185">Reference proteome</keyword>
<dbReference type="PANTHER" id="PTHR31126:SF1">
    <property type="entry name" value="TYROSINE SPECIFIC PROTEIN PHOSPHATASES DOMAIN-CONTAINING PROTEIN"/>
    <property type="match status" value="1"/>
</dbReference>
<dbReference type="InterPro" id="IPR026893">
    <property type="entry name" value="Tyr/Ser_Pase_IphP-type"/>
</dbReference>
<dbReference type="Pfam" id="PF13350">
    <property type="entry name" value="Y_phosphatase3"/>
    <property type="match status" value="1"/>
</dbReference>
<protein>
    <submittedName>
        <fullName evidence="3">Tyrosine-protein phosphatase</fullName>
    </submittedName>
</protein>
<dbReference type="InterPro" id="IPR000387">
    <property type="entry name" value="Tyr_Pase_dom"/>
</dbReference>
<dbReference type="OrthoDB" id="1188001at2"/>
<accession>A0A5N3PE48</accession>
<dbReference type="EMBL" id="VCMV01000009">
    <property type="protein sequence ID" value="KAB0268027.1"/>
    <property type="molecule type" value="Genomic_DNA"/>
</dbReference>
<proteinExistence type="inferred from homology"/>
<dbReference type="RefSeq" id="WP_150942841.1">
    <property type="nucleotide sequence ID" value="NZ_VCMV01000009.1"/>
</dbReference>
<evidence type="ECO:0000259" key="2">
    <source>
        <dbReference type="PROSITE" id="PS50056"/>
    </source>
</evidence>
<dbReference type="PANTHER" id="PTHR31126">
    <property type="entry name" value="TYROSINE-PROTEIN PHOSPHATASE"/>
    <property type="match status" value="1"/>
</dbReference>
<dbReference type="AlphaFoldDB" id="A0A5N3PE48"/>
<dbReference type="PROSITE" id="PS50056">
    <property type="entry name" value="TYR_PHOSPHATASE_2"/>
    <property type="match status" value="1"/>
</dbReference>
<evidence type="ECO:0000256" key="1">
    <source>
        <dbReference type="ARBA" id="ARBA00009580"/>
    </source>
</evidence>
<sequence length="245" mass="26493">MQPQYQRHLAVDGTFNIRDLGGYAIATGETRWRRVLRADGLHRLDHAGMAVLTAEGVTTIIDLRHGHELETQPNPFSTNPAVQYHHVSLFDQLAPSAMAGDDVLYDLYVQALTSRQGAIAQVLTVIANAPDGVVLFHCTAGKDRTGIVSALMLAVAGVETAIILEDYAMTKTRIAPMIDEILEGAATRGVDVETFMPLLACEPETMAATIAHVIGSYGSAEAYLETIGLAPQTIDRLRSRLVEDV</sequence>
<dbReference type="Proteomes" id="UP000325684">
    <property type="component" value="Unassembled WGS sequence"/>
</dbReference>
<feature type="domain" description="Tyrosine specific protein phosphatases" evidence="2">
    <location>
        <begin position="120"/>
        <end position="182"/>
    </location>
</feature>
<comment type="caution">
    <text evidence="3">The sequence shown here is derived from an EMBL/GenBank/DDBJ whole genome shotgun (WGS) entry which is preliminary data.</text>
</comment>
<name>A0A5N3PE48_9HYPH</name>